<evidence type="ECO:0000259" key="11">
    <source>
        <dbReference type="Pfam" id="PF02463"/>
    </source>
</evidence>
<dbReference type="CDD" id="cd03241">
    <property type="entry name" value="ABC_RecN"/>
    <property type="match status" value="2"/>
</dbReference>
<dbReference type="PIRSF" id="PIRSF003128">
    <property type="entry name" value="RecN"/>
    <property type="match status" value="1"/>
</dbReference>
<keyword evidence="5 9" id="KW-0227">DNA damage</keyword>
<dbReference type="InterPro" id="IPR027417">
    <property type="entry name" value="P-loop_NTPase"/>
</dbReference>
<accession>A0A1I6GSC1</accession>
<dbReference type="InterPro" id="IPR003395">
    <property type="entry name" value="RecF/RecN/SMC_N"/>
</dbReference>
<dbReference type="AlphaFoldDB" id="A0A1I6GSC1"/>
<comment type="similarity">
    <text evidence="2 9">Belongs to the RecN family.</text>
</comment>
<gene>
    <name evidence="12" type="ORF">SAMN04490243_1664</name>
</gene>
<organism evidence="12 13">
    <name type="scientific">Robiginitalea myxolifaciens</name>
    <dbReference type="NCBI Taxonomy" id="400055"/>
    <lineage>
        <taxon>Bacteria</taxon>
        <taxon>Pseudomonadati</taxon>
        <taxon>Bacteroidota</taxon>
        <taxon>Flavobacteriia</taxon>
        <taxon>Flavobacteriales</taxon>
        <taxon>Flavobacteriaceae</taxon>
        <taxon>Robiginitalea</taxon>
    </lineage>
</organism>
<dbReference type="STRING" id="400055.SAMN04490243_1664"/>
<evidence type="ECO:0000256" key="9">
    <source>
        <dbReference type="PIRNR" id="PIRNR003128"/>
    </source>
</evidence>
<dbReference type="GO" id="GO:0043590">
    <property type="term" value="C:bacterial nucleoid"/>
    <property type="evidence" value="ECO:0007669"/>
    <property type="project" value="TreeGrafter"/>
</dbReference>
<evidence type="ECO:0000313" key="12">
    <source>
        <dbReference type="EMBL" id="SFR45078.1"/>
    </source>
</evidence>
<comment type="function">
    <text evidence="1 9">May be involved in recombinational repair of damaged DNA.</text>
</comment>
<feature type="domain" description="RecF/RecN/SMC N-terminal" evidence="11">
    <location>
        <begin position="2"/>
        <end position="507"/>
    </location>
</feature>
<evidence type="ECO:0000313" key="13">
    <source>
        <dbReference type="Proteomes" id="UP000199534"/>
    </source>
</evidence>
<sequence>MLTHLAIKNYALIDDLQVNFASGFSTITGETGAGKSILLQSLGLVLGNRADRTALRDQQNKCIIEAEFGLEGYPEIRNFFEQEDLDYDTHTLLRREIRPNGKSRAFINDTPTTLDVLQQLGNRLIDIHSQHQTLELTGEAFQLRVVDALAGNGYLLRKYAENREEYKVKKALLEQRKAEREAAFREQDYNAFLLEELLQANLSPGMLESLEARESELSHAELILEMLGEGSQIMDQEEFGLLSLQSRLRQLSRKLAGLSPRFEPLAKRLESLYLEAEDISAELADLAEGQDSDPKQLQEVTDSLQLLYDLLKKHQAGTIEELLVIRDNLDKKVSDTAEMDGQIEALEEACELLGHTLEALAGELHTKRAAVLPEFVNKLKEELANLGMPHADFKWELTETEGFGPRGKDRFELLFTANQGGSYGPLKKTASGGELSRIMLTIKGILSAYENLPAMIFDEIDTGVSGEISARMGDIMQRMSGHMQVIAITHLPQVASKGDRQYKVFKEVSSGTTHTRMQLLSEEDRIRELASMLGGDSSSDAALTHARELLN</sequence>
<evidence type="ECO:0000256" key="3">
    <source>
        <dbReference type="ARBA" id="ARBA00021315"/>
    </source>
</evidence>
<dbReference type="Proteomes" id="UP000199534">
    <property type="component" value="Unassembled WGS sequence"/>
</dbReference>
<evidence type="ECO:0000256" key="2">
    <source>
        <dbReference type="ARBA" id="ARBA00009441"/>
    </source>
</evidence>
<feature type="coiled-coil region" evidence="10">
    <location>
        <begin position="156"/>
        <end position="183"/>
    </location>
</feature>
<evidence type="ECO:0000256" key="4">
    <source>
        <dbReference type="ARBA" id="ARBA00022741"/>
    </source>
</evidence>
<dbReference type="GO" id="GO:0005524">
    <property type="term" value="F:ATP binding"/>
    <property type="evidence" value="ECO:0007669"/>
    <property type="project" value="UniProtKB-KW"/>
</dbReference>
<dbReference type="SUPFAM" id="SSF52540">
    <property type="entry name" value="P-loop containing nucleoside triphosphate hydrolases"/>
    <property type="match status" value="1"/>
</dbReference>
<evidence type="ECO:0000256" key="10">
    <source>
        <dbReference type="SAM" id="Coils"/>
    </source>
</evidence>
<evidence type="ECO:0000256" key="1">
    <source>
        <dbReference type="ARBA" id="ARBA00003618"/>
    </source>
</evidence>
<evidence type="ECO:0000256" key="6">
    <source>
        <dbReference type="ARBA" id="ARBA00022840"/>
    </source>
</evidence>
<dbReference type="Pfam" id="PF02463">
    <property type="entry name" value="SMC_N"/>
    <property type="match status" value="1"/>
</dbReference>
<protein>
    <recommendedName>
        <fullName evidence="3 9">DNA repair protein RecN</fullName>
    </recommendedName>
    <alternativeName>
        <fullName evidence="8 9">Recombination protein N</fullName>
    </alternativeName>
</protein>
<evidence type="ECO:0000256" key="7">
    <source>
        <dbReference type="ARBA" id="ARBA00023204"/>
    </source>
</evidence>
<dbReference type="GO" id="GO:0006310">
    <property type="term" value="P:DNA recombination"/>
    <property type="evidence" value="ECO:0007669"/>
    <property type="project" value="InterPro"/>
</dbReference>
<dbReference type="NCBIfam" id="TIGR00634">
    <property type="entry name" value="recN"/>
    <property type="match status" value="1"/>
</dbReference>
<keyword evidence="10" id="KW-0175">Coiled coil</keyword>
<evidence type="ECO:0000256" key="5">
    <source>
        <dbReference type="ARBA" id="ARBA00022763"/>
    </source>
</evidence>
<dbReference type="OrthoDB" id="9806954at2"/>
<dbReference type="GO" id="GO:0009432">
    <property type="term" value="P:SOS response"/>
    <property type="evidence" value="ECO:0007669"/>
    <property type="project" value="TreeGrafter"/>
</dbReference>
<dbReference type="GO" id="GO:0006281">
    <property type="term" value="P:DNA repair"/>
    <property type="evidence" value="ECO:0007669"/>
    <property type="project" value="UniProtKB-KW"/>
</dbReference>
<dbReference type="RefSeq" id="WP_092982159.1">
    <property type="nucleotide sequence ID" value="NZ_FOYQ01000002.1"/>
</dbReference>
<keyword evidence="6" id="KW-0067">ATP-binding</keyword>
<evidence type="ECO:0000256" key="8">
    <source>
        <dbReference type="ARBA" id="ARBA00033408"/>
    </source>
</evidence>
<keyword evidence="13" id="KW-1185">Reference proteome</keyword>
<dbReference type="PANTHER" id="PTHR11059">
    <property type="entry name" value="DNA REPAIR PROTEIN RECN"/>
    <property type="match status" value="1"/>
</dbReference>
<dbReference type="EMBL" id="FOYQ01000002">
    <property type="protein sequence ID" value="SFR45078.1"/>
    <property type="molecule type" value="Genomic_DNA"/>
</dbReference>
<reference evidence="12 13" key="1">
    <citation type="submission" date="2016-10" db="EMBL/GenBank/DDBJ databases">
        <authorList>
            <person name="de Groot N.N."/>
        </authorList>
    </citation>
    <scope>NUCLEOTIDE SEQUENCE [LARGE SCALE GENOMIC DNA]</scope>
    <source>
        <strain evidence="12 13">DSM 21019</strain>
    </source>
</reference>
<proteinExistence type="inferred from homology"/>
<dbReference type="Gene3D" id="3.40.50.300">
    <property type="entry name" value="P-loop containing nucleotide triphosphate hydrolases"/>
    <property type="match status" value="2"/>
</dbReference>
<dbReference type="PANTHER" id="PTHR11059:SF0">
    <property type="entry name" value="DNA REPAIR PROTEIN RECN"/>
    <property type="match status" value="1"/>
</dbReference>
<keyword evidence="7 9" id="KW-0234">DNA repair</keyword>
<dbReference type="InterPro" id="IPR004604">
    <property type="entry name" value="DNA_recomb/repair_RecN"/>
</dbReference>
<name>A0A1I6GSC1_9FLAO</name>
<keyword evidence="4" id="KW-0547">Nucleotide-binding</keyword>